<keyword evidence="3" id="KW-0808">Transferase</keyword>
<keyword evidence="2" id="KW-0489">Methyltransferase</keyword>
<evidence type="ECO:0000256" key="1">
    <source>
        <dbReference type="ARBA" id="ARBA00022553"/>
    </source>
</evidence>
<proteinExistence type="predicted"/>
<keyword evidence="4" id="KW-0949">S-adenosyl-L-methionine</keyword>
<keyword evidence="6" id="KW-1185">Reference proteome</keyword>
<dbReference type="PROSITE" id="PS51585">
    <property type="entry name" value="SAM_MT_TPMT"/>
    <property type="match status" value="1"/>
</dbReference>
<evidence type="ECO:0000256" key="2">
    <source>
        <dbReference type="ARBA" id="ARBA00022603"/>
    </source>
</evidence>
<evidence type="ECO:0000256" key="3">
    <source>
        <dbReference type="ARBA" id="ARBA00022679"/>
    </source>
</evidence>
<dbReference type="Proteomes" id="UP000242287">
    <property type="component" value="Unassembled WGS sequence"/>
</dbReference>
<evidence type="ECO:0008006" key="7">
    <source>
        <dbReference type="Google" id="ProtNLM"/>
    </source>
</evidence>
<dbReference type="EMBL" id="KZ302230">
    <property type="protein sequence ID" value="PFH46133.1"/>
    <property type="molecule type" value="Genomic_DNA"/>
</dbReference>
<evidence type="ECO:0000313" key="6">
    <source>
        <dbReference type="Proteomes" id="UP000242287"/>
    </source>
</evidence>
<dbReference type="CDD" id="cd02440">
    <property type="entry name" value="AdoMet_MTases"/>
    <property type="match status" value="1"/>
</dbReference>
<dbReference type="GO" id="GO:0008757">
    <property type="term" value="F:S-adenosylmethionine-dependent methyltransferase activity"/>
    <property type="evidence" value="ECO:0007669"/>
    <property type="project" value="InterPro"/>
</dbReference>
<reference evidence="5 6" key="1">
    <citation type="submission" date="2014-02" db="EMBL/GenBank/DDBJ databases">
        <title>Transposable element dynamics among asymbiotic and ectomycorrhizal Amanita fungi.</title>
        <authorList>
            <consortium name="DOE Joint Genome Institute"/>
            <person name="Hess J."/>
            <person name="Skrede I."/>
            <person name="Wolfe B."/>
            <person name="LaButti K."/>
            <person name="Ohm R.A."/>
            <person name="Grigoriev I.V."/>
            <person name="Pringle A."/>
        </authorList>
    </citation>
    <scope>NUCLEOTIDE SEQUENCE [LARGE SCALE GENOMIC DNA]</scope>
    <source>
        <strain evidence="5 6">SKay4041</strain>
    </source>
</reference>
<evidence type="ECO:0000256" key="4">
    <source>
        <dbReference type="ARBA" id="ARBA00022691"/>
    </source>
</evidence>
<dbReference type="PANTHER" id="PTHR32183:SF11">
    <property type="entry name" value="THIOL METHYLTRANSFERASE 2-RELATED"/>
    <property type="match status" value="1"/>
</dbReference>
<sequence>MTSVNGSGQVEKVHRGVERAEMEKLIRAGGDDAKVGWDSVWKARITPWDIGASHPALQEVVEEGEINFPKGSDKKALVPGCGSGYDVVYLATQLGVHATGLDIAPTAIERAISLASTLPDAAIKERISFKGEDFFRLNLKGEFDLIYDYTFFVAISPTMRSEWGRQMANLIKPGGYLITLAFPIEPKRDVGPPFYVRPDHYDEPLGDAFKKVYDNVPKRFPPGREGKQHMMVWQKV</sequence>
<organism evidence="5 6">
    <name type="scientific">Amanita thiersii Skay4041</name>
    <dbReference type="NCBI Taxonomy" id="703135"/>
    <lineage>
        <taxon>Eukaryota</taxon>
        <taxon>Fungi</taxon>
        <taxon>Dikarya</taxon>
        <taxon>Basidiomycota</taxon>
        <taxon>Agaricomycotina</taxon>
        <taxon>Agaricomycetes</taxon>
        <taxon>Agaricomycetidae</taxon>
        <taxon>Agaricales</taxon>
        <taxon>Pluteineae</taxon>
        <taxon>Amanitaceae</taxon>
        <taxon>Amanita</taxon>
    </lineage>
</organism>
<accession>A0A2A9NER5</accession>
<keyword evidence="1" id="KW-0597">Phosphoprotein</keyword>
<dbReference type="AlphaFoldDB" id="A0A2A9NER5"/>
<protein>
    <recommendedName>
        <fullName evidence="7">Methyltransferase domain-containing protein</fullName>
    </recommendedName>
</protein>
<name>A0A2A9NER5_9AGAR</name>
<evidence type="ECO:0000313" key="5">
    <source>
        <dbReference type="EMBL" id="PFH46133.1"/>
    </source>
</evidence>
<dbReference type="Gene3D" id="3.40.50.150">
    <property type="entry name" value="Vaccinia Virus protein VP39"/>
    <property type="match status" value="1"/>
</dbReference>
<gene>
    <name evidence="5" type="ORF">AMATHDRAFT_8160</name>
</gene>
<dbReference type="InterPro" id="IPR029063">
    <property type="entry name" value="SAM-dependent_MTases_sf"/>
</dbReference>
<dbReference type="Pfam" id="PF05724">
    <property type="entry name" value="TPMT"/>
    <property type="match status" value="1"/>
</dbReference>
<dbReference type="InterPro" id="IPR008854">
    <property type="entry name" value="TPMT"/>
</dbReference>
<dbReference type="STRING" id="703135.A0A2A9NER5"/>
<dbReference type="OrthoDB" id="276151at2759"/>
<dbReference type="SUPFAM" id="SSF53335">
    <property type="entry name" value="S-adenosyl-L-methionine-dependent methyltransferases"/>
    <property type="match status" value="1"/>
</dbReference>
<dbReference type="GO" id="GO:0032259">
    <property type="term" value="P:methylation"/>
    <property type="evidence" value="ECO:0007669"/>
    <property type="project" value="UniProtKB-KW"/>
</dbReference>
<dbReference type="PANTHER" id="PTHR32183">
    <property type="match status" value="1"/>
</dbReference>